<dbReference type="Pfam" id="PF01408">
    <property type="entry name" value="GFO_IDH_MocA"/>
    <property type="match status" value="1"/>
</dbReference>
<keyword evidence="5" id="KW-0560">Oxidoreductase</keyword>
<keyword evidence="8" id="KW-1185">Reference proteome</keyword>
<dbReference type="STRING" id="429727.VE26_02305"/>
<dbReference type="Pfam" id="PF00107">
    <property type="entry name" value="ADH_zinc_N"/>
    <property type="match status" value="1"/>
</dbReference>
<dbReference type="RefSeq" id="WP_046103592.1">
    <property type="nucleotide sequence ID" value="NZ_JZEY01000054.1"/>
</dbReference>
<reference evidence="7 8" key="1">
    <citation type="submission" date="2015-03" db="EMBL/GenBank/DDBJ databases">
        <authorList>
            <person name="Hassan Y."/>
            <person name="Lepp D."/>
            <person name="Li X.-Z."/>
            <person name="Zhou T."/>
        </authorList>
    </citation>
    <scope>NUCLEOTIDE SEQUENCE [LARGE SCALE GENOMIC DNA]</scope>
    <source>
        <strain evidence="7 8">IPL18</strain>
    </source>
</reference>
<evidence type="ECO:0000256" key="3">
    <source>
        <dbReference type="ARBA" id="ARBA00022723"/>
    </source>
</evidence>
<dbReference type="GO" id="GO:0016491">
    <property type="term" value="F:oxidoreductase activity"/>
    <property type="evidence" value="ECO:0007669"/>
    <property type="project" value="UniProtKB-KW"/>
</dbReference>
<dbReference type="Proteomes" id="UP000033649">
    <property type="component" value="Unassembled WGS sequence"/>
</dbReference>
<evidence type="ECO:0000313" key="8">
    <source>
        <dbReference type="Proteomes" id="UP000033649"/>
    </source>
</evidence>
<dbReference type="InterPro" id="IPR020843">
    <property type="entry name" value="ER"/>
</dbReference>
<evidence type="ECO:0000256" key="5">
    <source>
        <dbReference type="ARBA" id="ARBA00023002"/>
    </source>
</evidence>
<evidence type="ECO:0000256" key="2">
    <source>
        <dbReference type="ARBA" id="ARBA00008072"/>
    </source>
</evidence>
<keyword evidence="4" id="KW-0862">Zinc</keyword>
<dbReference type="OrthoDB" id="9792935at2"/>
<protein>
    <submittedName>
        <fullName evidence="7">Dehydrogenase</fullName>
    </submittedName>
</protein>
<sequence length="716" mass="75138">MRQLLQGIGNGETVIENVPAPVVLPGTLLIETKRTLVSAGTERMLVEFGKSSMLEKARKNPDRVKQVLAKAKTDGLLTTVEAVRSKLSEQIPLGYCNAGVVLAVGEGVSGFAVGDRVVSNGSHAELVRVPVNLCARIPDNVSNDAAAFTVLASIGLQGVRLINPTLGETVVVIGLGLIGLLTVQLLRANGCQVIGIDPNPARCTLANTFGARTIVVSDGVDPVDHVVALTGGNGADAVIIAASTSSNKPIEQAAEMSRQRGRIVLVGVVGLSISRDMFYRKELSFQVSCSYGPGRYDPAYEQDGHDYPIGMVRWTEQRNFEAILQLLANGGLSPEALITHRYALEDAAAAYALISNSTTALGVLLEFEDSPAATTAKTARTITLAQPDKPATPRVPGSPVAGFIGFGNYASRVLAPAFKAAGIALNTVVSTGGPLATTGGRNLGFQRVSTDAEQVFSDPGMNVVAVATRHSNHAASIAKGLNAGKAVFVEKPLALTVEQLEQVDAAYRAAANPMLMVGFNRRFSSHVRSVKAWLDNRSEPASLILLMNAGAIPVDHWTQDIVIGGGRIIGEACHLIDLARFLTGSKIVEVRAAAMGGDGAKMVTSDKAHITLRFEDGSTAVVHYLANGSPSYPKERVEVFCGGAIAVIDNYVATKSYGAASLKSVRHWRQDKGQVACATAFAQSVSTGGASPIPYSELVEVARACIDAQDQIAAAS</sequence>
<dbReference type="PANTHER" id="PTHR43350">
    <property type="entry name" value="NAD-DEPENDENT ALCOHOL DEHYDROGENASE"/>
    <property type="match status" value="1"/>
</dbReference>
<dbReference type="PATRIC" id="fig|429727.3.peg.481"/>
<accession>A0A0F5FJC6</accession>
<evidence type="ECO:0000313" key="7">
    <source>
        <dbReference type="EMBL" id="KKB08903.1"/>
    </source>
</evidence>
<dbReference type="EMBL" id="JZEY01000054">
    <property type="protein sequence ID" value="KKB08903.1"/>
    <property type="molecule type" value="Genomic_DNA"/>
</dbReference>
<dbReference type="Gene3D" id="3.30.360.10">
    <property type="entry name" value="Dihydrodipicolinate Reductase, domain 2"/>
    <property type="match status" value="1"/>
</dbReference>
<evidence type="ECO:0000259" key="6">
    <source>
        <dbReference type="SMART" id="SM00829"/>
    </source>
</evidence>
<name>A0A0F5FJC6_9HYPH</name>
<evidence type="ECO:0000256" key="1">
    <source>
        <dbReference type="ARBA" id="ARBA00001947"/>
    </source>
</evidence>
<gene>
    <name evidence="7" type="ORF">VE26_02305</name>
</gene>
<dbReference type="InterPro" id="IPR055170">
    <property type="entry name" value="GFO_IDH_MocA-like_dom"/>
</dbReference>
<keyword evidence="3" id="KW-0479">Metal-binding</keyword>
<dbReference type="InterPro" id="IPR000683">
    <property type="entry name" value="Gfo/Idh/MocA-like_OxRdtase_N"/>
</dbReference>
<feature type="domain" description="Enoyl reductase (ER)" evidence="6">
    <location>
        <begin position="75"/>
        <end position="361"/>
    </location>
</feature>
<dbReference type="Gene3D" id="3.90.180.10">
    <property type="entry name" value="Medium-chain alcohol dehydrogenases, catalytic domain"/>
    <property type="match status" value="2"/>
</dbReference>
<dbReference type="SMART" id="SM00829">
    <property type="entry name" value="PKS_ER"/>
    <property type="match status" value="1"/>
</dbReference>
<comment type="cofactor">
    <cofactor evidence="1">
        <name>Zn(2+)</name>
        <dbReference type="ChEBI" id="CHEBI:29105"/>
    </cofactor>
</comment>
<dbReference type="AlphaFoldDB" id="A0A0F5FJC6"/>
<dbReference type="GO" id="GO:0000166">
    <property type="term" value="F:nucleotide binding"/>
    <property type="evidence" value="ECO:0007669"/>
    <property type="project" value="InterPro"/>
</dbReference>
<dbReference type="PANTHER" id="PTHR43350:SF19">
    <property type="entry name" value="D-GULOSIDE 3-DEHYDROGENASE"/>
    <property type="match status" value="1"/>
</dbReference>
<dbReference type="CDD" id="cd08255">
    <property type="entry name" value="2-desacetyl-2-hydroxyethyl_bacteriochlorophyllide_like"/>
    <property type="match status" value="1"/>
</dbReference>
<dbReference type="SUPFAM" id="SSF50129">
    <property type="entry name" value="GroES-like"/>
    <property type="match status" value="1"/>
</dbReference>
<dbReference type="InterPro" id="IPR011032">
    <property type="entry name" value="GroES-like_sf"/>
</dbReference>
<dbReference type="Gene3D" id="3.40.50.720">
    <property type="entry name" value="NAD(P)-binding Rossmann-like Domain"/>
    <property type="match status" value="2"/>
</dbReference>
<dbReference type="InterPro" id="IPR036291">
    <property type="entry name" value="NAD(P)-bd_dom_sf"/>
</dbReference>
<dbReference type="SUPFAM" id="SSF51735">
    <property type="entry name" value="NAD(P)-binding Rossmann-fold domains"/>
    <property type="match status" value="2"/>
</dbReference>
<comment type="similarity">
    <text evidence="2">Belongs to the zinc-containing alcohol dehydrogenase family.</text>
</comment>
<proteinExistence type="inferred from homology"/>
<organism evidence="7 8">
    <name type="scientific">Devosia chinhatensis</name>
    <dbReference type="NCBI Taxonomy" id="429727"/>
    <lineage>
        <taxon>Bacteria</taxon>
        <taxon>Pseudomonadati</taxon>
        <taxon>Pseudomonadota</taxon>
        <taxon>Alphaproteobacteria</taxon>
        <taxon>Hyphomicrobiales</taxon>
        <taxon>Devosiaceae</taxon>
        <taxon>Devosia</taxon>
    </lineage>
</organism>
<dbReference type="Pfam" id="PF22725">
    <property type="entry name" value="GFO_IDH_MocA_C3"/>
    <property type="match status" value="1"/>
</dbReference>
<dbReference type="GO" id="GO:0046872">
    <property type="term" value="F:metal ion binding"/>
    <property type="evidence" value="ECO:0007669"/>
    <property type="project" value="UniProtKB-KW"/>
</dbReference>
<dbReference type="InterPro" id="IPR013149">
    <property type="entry name" value="ADH-like_C"/>
</dbReference>
<comment type="caution">
    <text evidence="7">The sequence shown here is derived from an EMBL/GenBank/DDBJ whole genome shotgun (WGS) entry which is preliminary data.</text>
</comment>
<evidence type="ECO:0000256" key="4">
    <source>
        <dbReference type="ARBA" id="ARBA00022833"/>
    </source>
</evidence>
<dbReference type="SUPFAM" id="SSF55347">
    <property type="entry name" value="Glyceraldehyde-3-phosphate dehydrogenase-like, C-terminal domain"/>
    <property type="match status" value="1"/>
</dbReference>